<evidence type="ECO:0000313" key="1">
    <source>
        <dbReference type="EMBL" id="KAA8493516.1"/>
    </source>
</evidence>
<dbReference type="AlphaFoldDB" id="A0A5J4YQG8"/>
<keyword evidence="2" id="KW-1185">Reference proteome</keyword>
<organism evidence="1 2">
    <name type="scientific">Porphyridium purpureum</name>
    <name type="common">Red alga</name>
    <name type="synonym">Porphyridium cruentum</name>
    <dbReference type="NCBI Taxonomy" id="35688"/>
    <lineage>
        <taxon>Eukaryota</taxon>
        <taxon>Rhodophyta</taxon>
        <taxon>Bangiophyceae</taxon>
        <taxon>Porphyridiales</taxon>
        <taxon>Porphyridiaceae</taxon>
        <taxon>Porphyridium</taxon>
    </lineage>
</organism>
<gene>
    <name evidence="1" type="ORF">FVE85_4653</name>
</gene>
<comment type="caution">
    <text evidence="1">The sequence shown here is derived from an EMBL/GenBank/DDBJ whole genome shotgun (WGS) entry which is preliminary data.</text>
</comment>
<reference evidence="2" key="1">
    <citation type="journal article" date="2019" name="Nat. Commun.">
        <title>Expansion of phycobilisome linker gene families in mesophilic red algae.</title>
        <authorList>
            <person name="Lee J."/>
            <person name="Kim D."/>
            <person name="Bhattacharya D."/>
            <person name="Yoon H.S."/>
        </authorList>
    </citation>
    <scope>NUCLEOTIDE SEQUENCE [LARGE SCALE GENOMIC DNA]</scope>
    <source>
        <strain evidence="2">CCMP 1328</strain>
    </source>
</reference>
<proteinExistence type="predicted"/>
<evidence type="ECO:0000313" key="2">
    <source>
        <dbReference type="Proteomes" id="UP000324585"/>
    </source>
</evidence>
<accession>A0A5J4YQG8</accession>
<sequence>MPDQRQLDIRSVLCFQRKHLRVQPLEEPAEHLSRLELALPVRRQQEAFCVSHPIESRHAHDLGRNAVLIFQYLLQGNVICCTISKTGHNHTWSEFASCRILRSSRLVGRTNWTDPAHSRTLTKAALSPFTSRSNTSRVACRATRPQPSDRYVRKHRPSTTSRQVREMGDLGSKLDVLLRTSAEGAASLGFVFMGMIGQDG</sequence>
<protein>
    <submittedName>
        <fullName evidence="1">Uncharacterized protein</fullName>
    </submittedName>
</protein>
<dbReference type="Proteomes" id="UP000324585">
    <property type="component" value="Unassembled WGS sequence"/>
</dbReference>
<dbReference type="EMBL" id="VRMN01000006">
    <property type="protein sequence ID" value="KAA8493516.1"/>
    <property type="molecule type" value="Genomic_DNA"/>
</dbReference>
<name>A0A5J4YQG8_PORPP</name>